<dbReference type="AlphaFoldDB" id="A0A494YSR6"/>
<dbReference type="OrthoDB" id="9787660at2"/>
<evidence type="ECO:0000256" key="2">
    <source>
        <dbReference type="ARBA" id="ARBA00023239"/>
    </source>
</evidence>
<sequence>MSELVTLKKVEEHVAVITLNRPTVRNAMSTALLDELNSVVSSINRDPSIYCVILTGSGEKAFCAGADLKERRKMTDVQVISAVRYIGETIMRVENLRIPVIAALNGVAYGGGLELALACDIRILADTAKLGLTETSLAIIPGAGGTQRLPRLIGLGQAKRLIYTAKPVDAAEALAIGLVEQVARPEELMDRTLELASIIATNGPIALGQAKMAINKGIETDLGTGLAIEHMAYQATIPTSDRREGLIAFSEKRKPVYNGK</sequence>
<dbReference type="FunFam" id="1.10.12.10:FF:000001">
    <property type="entry name" value="Probable enoyl-CoA hydratase, mitochondrial"/>
    <property type="match status" value="1"/>
</dbReference>
<dbReference type="GO" id="GO:0004300">
    <property type="term" value="F:enoyl-CoA hydratase activity"/>
    <property type="evidence" value="ECO:0007669"/>
    <property type="project" value="UniProtKB-EC"/>
</dbReference>
<dbReference type="FunFam" id="3.90.226.10:FF:000009">
    <property type="entry name" value="Carnitinyl-CoA dehydratase"/>
    <property type="match status" value="1"/>
</dbReference>
<dbReference type="GO" id="GO:0006635">
    <property type="term" value="P:fatty acid beta-oxidation"/>
    <property type="evidence" value="ECO:0007669"/>
    <property type="project" value="TreeGrafter"/>
</dbReference>
<keyword evidence="2 4" id="KW-0456">Lyase</keyword>
<dbReference type="NCBIfam" id="NF005802">
    <property type="entry name" value="PRK07657.1"/>
    <property type="match status" value="1"/>
</dbReference>
<dbReference type="RefSeq" id="WP_121134028.1">
    <property type="nucleotide sequence ID" value="NZ_JBHUFK010000005.1"/>
</dbReference>
<dbReference type="EMBL" id="RBZO01000036">
    <property type="protein sequence ID" value="RKQ13151.1"/>
    <property type="molecule type" value="Genomic_DNA"/>
</dbReference>
<organism evidence="4 5">
    <name type="scientific">Oceanobacillus bengalensis</name>
    <dbReference type="NCBI Taxonomy" id="1435466"/>
    <lineage>
        <taxon>Bacteria</taxon>
        <taxon>Bacillati</taxon>
        <taxon>Bacillota</taxon>
        <taxon>Bacilli</taxon>
        <taxon>Bacillales</taxon>
        <taxon>Bacillaceae</taxon>
        <taxon>Oceanobacillus</taxon>
    </lineage>
</organism>
<comment type="caution">
    <text evidence="4">The sequence shown here is derived from an EMBL/GenBank/DDBJ whole genome shotgun (WGS) entry which is preliminary data.</text>
</comment>
<gene>
    <name evidence="4" type="ORF">D8M05_17225</name>
</gene>
<dbReference type="Proteomes" id="UP000281813">
    <property type="component" value="Unassembled WGS sequence"/>
</dbReference>
<comment type="similarity">
    <text evidence="1 3">Belongs to the enoyl-CoA hydratase/isomerase family.</text>
</comment>
<dbReference type="EC" id="4.2.1.17" evidence="4"/>
<name>A0A494YSR6_9BACI</name>
<accession>A0A494YSR6</accession>
<dbReference type="Gene3D" id="1.10.12.10">
    <property type="entry name" value="Lyase 2-enoyl-coa Hydratase, Chain A, domain 2"/>
    <property type="match status" value="1"/>
</dbReference>
<dbReference type="InterPro" id="IPR029045">
    <property type="entry name" value="ClpP/crotonase-like_dom_sf"/>
</dbReference>
<dbReference type="SUPFAM" id="SSF52096">
    <property type="entry name" value="ClpP/crotonase"/>
    <property type="match status" value="1"/>
</dbReference>
<dbReference type="PROSITE" id="PS00166">
    <property type="entry name" value="ENOYL_COA_HYDRATASE"/>
    <property type="match status" value="1"/>
</dbReference>
<evidence type="ECO:0000256" key="3">
    <source>
        <dbReference type="RuleBase" id="RU003707"/>
    </source>
</evidence>
<keyword evidence="5" id="KW-1185">Reference proteome</keyword>
<dbReference type="Gene3D" id="3.90.226.10">
    <property type="entry name" value="2-enoyl-CoA Hydratase, Chain A, domain 1"/>
    <property type="match status" value="1"/>
</dbReference>
<dbReference type="InterPro" id="IPR018376">
    <property type="entry name" value="Enoyl-CoA_hyd/isom_CS"/>
</dbReference>
<dbReference type="PANTHER" id="PTHR11941:SF54">
    <property type="entry name" value="ENOYL-COA HYDRATASE, MITOCHONDRIAL"/>
    <property type="match status" value="1"/>
</dbReference>
<dbReference type="Pfam" id="PF00378">
    <property type="entry name" value="ECH_1"/>
    <property type="match status" value="1"/>
</dbReference>
<proteinExistence type="inferred from homology"/>
<dbReference type="InterPro" id="IPR014748">
    <property type="entry name" value="Enoyl-CoA_hydra_C"/>
</dbReference>
<reference evidence="4 5" key="1">
    <citation type="journal article" date="2015" name="Antonie Van Leeuwenhoek">
        <title>Oceanobacillus bengalensis sp. nov., a bacterium isolated from seawater of the Bay of Bengal.</title>
        <authorList>
            <person name="Yongchang O."/>
            <person name="Xiang W."/>
            <person name="Wang G."/>
        </authorList>
    </citation>
    <scope>NUCLEOTIDE SEQUENCE [LARGE SCALE GENOMIC DNA]</scope>
    <source>
        <strain evidence="4 5">MCCC 1K00260</strain>
    </source>
</reference>
<dbReference type="InterPro" id="IPR001753">
    <property type="entry name" value="Enoyl-CoA_hydra/iso"/>
</dbReference>
<evidence type="ECO:0000256" key="1">
    <source>
        <dbReference type="ARBA" id="ARBA00005254"/>
    </source>
</evidence>
<evidence type="ECO:0000313" key="5">
    <source>
        <dbReference type="Proteomes" id="UP000281813"/>
    </source>
</evidence>
<dbReference type="PANTHER" id="PTHR11941">
    <property type="entry name" value="ENOYL-COA HYDRATASE-RELATED"/>
    <property type="match status" value="1"/>
</dbReference>
<protein>
    <submittedName>
        <fullName evidence="4">Enoyl-CoA hydratase</fullName>
        <ecNumber evidence="4">4.2.1.17</ecNumber>
    </submittedName>
</protein>
<evidence type="ECO:0000313" key="4">
    <source>
        <dbReference type="EMBL" id="RKQ13151.1"/>
    </source>
</evidence>
<dbReference type="CDD" id="cd06558">
    <property type="entry name" value="crotonase-like"/>
    <property type="match status" value="1"/>
</dbReference>